<comment type="subcellular location">
    <subcellularLocation>
        <location evidence="1">Secreted</location>
    </subcellularLocation>
</comment>
<feature type="domain" description="Carbohydrate-binding module family 96" evidence="4">
    <location>
        <begin position="1675"/>
        <end position="1771"/>
    </location>
</feature>
<dbReference type="InterPro" id="IPR055372">
    <property type="entry name" value="CBM96"/>
</dbReference>
<name>A0A1V9FY06_9BACT</name>
<dbReference type="EMBL" id="LVYD01000046">
    <property type="protein sequence ID" value="OQP63235.1"/>
    <property type="molecule type" value="Genomic_DNA"/>
</dbReference>
<dbReference type="GO" id="GO:0005576">
    <property type="term" value="C:extracellular region"/>
    <property type="evidence" value="ECO:0007669"/>
    <property type="project" value="UniProtKB-SubCell"/>
</dbReference>
<organism evidence="5 6">
    <name type="scientific">Niastella vici</name>
    <dbReference type="NCBI Taxonomy" id="1703345"/>
    <lineage>
        <taxon>Bacteria</taxon>
        <taxon>Pseudomonadati</taxon>
        <taxon>Bacteroidota</taxon>
        <taxon>Chitinophagia</taxon>
        <taxon>Chitinophagales</taxon>
        <taxon>Chitinophagaceae</taxon>
        <taxon>Niastella</taxon>
    </lineage>
</organism>
<dbReference type="NCBIfam" id="NF033679">
    <property type="entry name" value="DNRLRE_dom"/>
    <property type="match status" value="1"/>
</dbReference>
<sequence length="2202" mass="245389">MRNRTKKCTAWFFLIIFGIETFFPGMAYALTSGPTQPEMQKFKPAGDSEMVDLFTGNFKYNIPLVDVGGYPLNLSYGSGEGMEDEASWVGFGWSLNPGAINRTVRGLPDDFKGEKIRKDYSRKEFRKIGGNIILKPSLFGWEIGSPSIKVGIYKDNYYGVGAEVGLSLGNMLGKQITGPFNLGLDFTSDNREGATFTPSLSLAIMDDKQREEHTVSLNGSLTYNTRSGLKQISLGSSFSTRAEAGTDFNYFEQSAVKYFGQTWTPSFFTNTRSHGFTFSFDIGATLFGAYVGIGGQGYTYREHILEKTTYAPAFGYMNYLKGRQNTNALIDFNREKEGVYIPGTPSIPIPVATQDIFTATGQAGSLQFRPYFNGNYMVFDKAFNNSTNNTSVGLTVGGGNLVKIGGRVNYLEGEANTGKWAYHNSFLNYNGEPKFDEVAKPDVEPVHFKQTGELTRVDEDYYNLVRKDKTVQVAANDNVHRGPYAMTWTEFLSHEPGWDNIGNKELKKNKREVRTASISYLNANQAERYGLDKFINGEERYVPGGEKSEQHISEITITDDAGKRMVYGIPVYNRGQYEATFSVKPQLGNDLDKARKTGLITYDVGDNTKANNKGRDNLFSREYIPPYATSYLLTGVLSPDYVDLTGNGITDDDLGTAYKFTYNRTTKNFQWRAPYAANSANFNEGFISDPKDDKGSYVGGTKELWYMNTVESKTMIAVFETSDRQDGLGVLGENGGQNPNIKLKKLDRIKLYSKAAWVKDGANAVPIKVVHFEYDYSIHPNVPNNTGAAVDKNGVTLTNPNDPANVNQSKGKLTLKRVYFTFGNNTRGETNPYEFSYDMRNVANEFGNTLPAPNPYPYDQSQNAPEVNNSYAMRQSDRWGTYKPTWYNHLTSNSTSNGALNNSEFPYAIQDNDDANTGIAYNERTLDGLFASMWQLNKIITPTGSTINIEYEADDYGYVQDRRAMQMCFIKGIGNNSTASTGMVGSDGFTVELPEKAVDDNDFKKKYLKGPDGLMPNNIYYKIFTDLNNQGRKEYVQGYAEISPDDCKLIGTNSTLAFIALKKLSGYSPVSKAAWQMLKTELPQFAYDHYDNADEPSFSQAAIKSLVQAVLNMKEFFVSFEKSASRKSFANTIDLSKSMIRLCNPSYNKLGGGSRVRKITIEDAWNEMSHQTGKTAKYGQLYEYNLTDGTSSGVAAYEPQIGNEENPFHEPIPYSEKVHWAPDKVHFIERPFCESYFPSAVVGYSKVTVTNFGDTYAQGGALEKFSGYTEYEFYTAKDFPTLVDNLPLHSMWYENSMLLKLFSATYIKKVVTSQGFKVELNDMHGKPKSVKMFDMGGSKISSVEYFYNVDDENAQRKNLNNSVDIVKPDEGWKIEPALLGMDVDIATDVRESTDQSFGIGVGAYAGTTIMPIGPFPAPVFYGAGNLSYNLTKKAYNSISFVKVIQKYGIVKKVRTEKNGSSITSENLLWDGQTGNVLLTRTENEFNDYTYAFNYPAYWAEGHEGMGAAYKNIGAVFTSFITASDGKIPQAYEPYLVPGDELIAEVYQKGWIIRSTADNSLRFIDEDGRFIATNGKYYVLRSGRRNQTSAEVGRIVCMNNPIVETGSGRTLQFSVANKILDAKAVLYSNEWSVPVPDQLTSNCSAFTPYGGVYGNYTVSSQSAPACRDYFKAGAGSEISRSYLSFSTSSLPAGAQIQSVKLKLKPSTWNGSNASKLERVKEIRDCSTAGQVTWQNQPAVATTNMVSLPAISSDDFVYADLTAMFREWFLAKDIPEFSIRLSLASESGNSFINFWGLNGEHGFPLPELTVCYKFDACVDPIDQVVNPYVKGVLGNWRPKQSFVYMVDREQKTGLSSLPGSTNIRTSGAYLAFNPFWEFQPAGNLHSNVQVDNPPVTERWVWASKSVYYDGKGNEIESVIPINRDRQGNIDVVTNPFRYSTALYGYRESAAIAVATNARHNEIAFDGFEDYNFTLQNLVLPCPEKRHFDWGLANSGTNWCLFGNCLATDIVHSGRYSWLLSAGSVSITKQAGNAAPPAGKPYAFNGPNGEPTLATNELAKGFAPIAGKQYIFSMWVHDGNPAQNKINGLTVSINGVDQQISTKVVPVVEEWKRIECVFTAGTSFNLQLVPLGNIHIDDVRIFPYDANMNSFVYDDRNMRLMAQLDENNFATFYEYDDEGTPIRVKKETERGVMTLKENRQSFRKR</sequence>
<dbReference type="RefSeq" id="WP_081147958.1">
    <property type="nucleotide sequence ID" value="NZ_LVYD01000046.1"/>
</dbReference>
<reference evidence="5 6" key="1">
    <citation type="submission" date="2016-03" db="EMBL/GenBank/DDBJ databases">
        <title>Niastella vici sp. nov., isolated from farmland soil.</title>
        <authorList>
            <person name="Chen L."/>
            <person name="Wang D."/>
            <person name="Yang S."/>
            <person name="Wang G."/>
        </authorList>
    </citation>
    <scope>NUCLEOTIDE SEQUENCE [LARGE SCALE GENOMIC DNA]</scope>
    <source>
        <strain evidence="5 6">DJ57</strain>
    </source>
</reference>
<dbReference type="OrthoDB" id="9814627at2"/>
<evidence type="ECO:0000256" key="3">
    <source>
        <dbReference type="ARBA" id="ARBA00022729"/>
    </source>
</evidence>
<keyword evidence="3" id="KW-0732">Signal</keyword>
<evidence type="ECO:0000259" key="4">
    <source>
        <dbReference type="Pfam" id="PF24517"/>
    </source>
</evidence>
<dbReference type="Pfam" id="PF24517">
    <property type="entry name" value="CBM96"/>
    <property type="match status" value="1"/>
</dbReference>
<proteinExistence type="predicted"/>
<comment type="caution">
    <text evidence="5">The sequence shown here is derived from an EMBL/GenBank/DDBJ whole genome shotgun (WGS) entry which is preliminary data.</text>
</comment>
<dbReference type="STRING" id="1703345.A3860_25435"/>
<dbReference type="Proteomes" id="UP000192796">
    <property type="component" value="Unassembled WGS sequence"/>
</dbReference>
<keyword evidence="2" id="KW-0964">Secreted</keyword>
<evidence type="ECO:0000313" key="5">
    <source>
        <dbReference type="EMBL" id="OQP63235.1"/>
    </source>
</evidence>
<gene>
    <name evidence="5" type="ORF">A3860_25435</name>
</gene>
<keyword evidence="6" id="KW-1185">Reference proteome</keyword>
<evidence type="ECO:0000313" key="6">
    <source>
        <dbReference type="Proteomes" id="UP000192796"/>
    </source>
</evidence>
<protein>
    <recommendedName>
        <fullName evidence="4">Carbohydrate-binding module family 96 domain-containing protein</fullName>
    </recommendedName>
</protein>
<dbReference type="Gene3D" id="2.60.120.260">
    <property type="entry name" value="Galactose-binding domain-like"/>
    <property type="match status" value="1"/>
</dbReference>
<evidence type="ECO:0000256" key="2">
    <source>
        <dbReference type="ARBA" id="ARBA00022525"/>
    </source>
</evidence>
<accession>A0A1V9FY06</accession>
<evidence type="ECO:0000256" key="1">
    <source>
        <dbReference type="ARBA" id="ARBA00004613"/>
    </source>
</evidence>